<dbReference type="CDD" id="cd04690">
    <property type="entry name" value="NUDIX_Hydrolase"/>
    <property type="match status" value="1"/>
</dbReference>
<dbReference type="Gene3D" id="3.40.50.450">
    <property type="match status" value="1"/>
</dbReference>
<reference evidence="5" key="1">
    <citation type="journal article" date="2019" name="Int. J. Syst. Evol. Microbiol.">
        <title>The Global Catalogue of Microorganisms (GCM) 10K type strain sequencing project: providing services to taxonomists for standard genome sequencing and annotation.</title>
        <authorList>
            <consortium name="The Broad Institute Genomics Platform"/>
            <consortium name="The Broad Institute Genome Sequencing Center for Infectious Disease"/>
            <person name="Wu L."/>
            <person name="Ma J."/>
        </authorList>
    </citation>
    <scope>NUCLEOTIDE SEQUENCE [LARGE SCALE GENOMIC DNA]</scope>
    <source>
        <strain evidence="5">JCM 14736</strain>
    </source>
</reference>
<dbReference type="PROSITE" id="PS00893">
    <property type="entry name" value="NUDIX_BOX"/>
    <property type="match status" value="1"/>
</dbReference>
<dbReference type="SUPFAM" id="SSF55811">
    <property type="entry name" value="Nudix"/>
    <property type="match status" value="1"/>
</dbReference>
<gene>
    <name evidence="4" type="ORF">GCM10009768_21680</name>
</gene>
<dbReference type="InterPro" id="IPR000086">
    <property type="entry name" value="NUDIX_hydrolase_dom"/>
</dbReference>
<keyword evidence="5" id="KW-1185">Reference proteome</keyword>
<protein>
    <recommendedName>
        <fullName evidence="3">Nudix hydrolase domain-containing protein</fullName>
    </recommendedName>
</protein>
<evidence type="ECO:0000313" key="4">
    <source>
        <dbReference type="EMBL" id="GAA1792345.1"/>
    </source>
</evidence>
<dbReference type="InterPro" id="IPR031100">
    <property type="entry name" value="LOG_fam"/>
</dbReference>
<comment type="similarity">
    <text evidence="1">Belongs to the LOG family.</text>
</comment>
<dbReference type="EMBL" id="BAAAOB010000002">
    <property type="protein sequence ID" value="GAA1792345.1"/>
    <property type="molecule type" value="Genomic_DNA"/>
</dbReference>
<dbReference type="RefSeq" id="WP_344032163.1">
    <property type="nucleotide sequence ID" value="NZ_BAAAOB010000002.1"/>
</dbReference>
<sequence length="325" mass="35208">MSRTIRVGAVVMRDESGRVLNVRKRGTSMLMLPGGKPEVGEDPRDTAVREFAEELGVELDPLLLRGIGRFTTAAANEPGHSLVADVFEHPFRAVDAPRAEIEHLEWVDPSAARGSMAPLNSEHVFPGLIDRTPLARLAPQRIAVYTGSAMGADPRFARAAEEFGAVLAARGIDLVYGGGKVGLMGVVADAVLADGGEAFGVIPQRLVDGEIGHAGLTRLEVVPDMHARKRRMIALADALVALPGGPGTLEEFFEAFTWMNLGLHNRPVALVDVDRYWQPMLTALGDMVERGFLAQRYLDSLIVESDPEALLRRLSEWTPPPAKWG</sequence>
<dbReference type="Pfam" id="PF03641">
    <property type="entry name" value="Lysine_decarbox"/>
    <property type="match status" value="1"/>
</dbReference>
<dbReference type="Pfam" id="PF00293">
    <property type="entry name" value="NUDIX"/>
    <property type="match status" value="1"/>
</dbReference>
<name>A0ABP4XV06_9MICO</name>
<dbReference type="Proteomes" id="UP001500851">
    <property type="component" value="Unassembled WGS sequence"/>
</dbReference>
<evidence type="ECO:0000259" key="3">
    <source>
        <dbReference type="PROSITE" id="PS51462"/>
    </source>
</evidence>
<evidence type="ECO:0000256" key="2">
    <source>
        <dbReference type="ARBA" id="ARBA00022801"/>
    </source>
</evidence>
<dbReference type="NCBIfam" id="TIGR00730">
    <property type="entry name" value="Rossman fold protein, TIGR00730 family"/>
    <property type="match status" value="1"/>
</dbReference>
<accession>A0ABP4XV06</accession>
<keyword evidence="2" id="KW-0378">Hydrolase</keyword>
<evidence type="ECO:0000313" key="5">
    <source>
        <dbReference type="Proteomes" id="UP001500851"/>
    </source>
</evidence>
<dbReference type="InterPro" id="IPR020084">
    <property type="entry name" value="NUDIX_hydrolase_CS"/>
</dbReference>
<feature type="domain" description="Nudix hydrolase" evidence="3">
    <location>
        <begin position="2"/>
        <end position="130"/>
    </location>
</feature>
<comment type="caution">
    <text evidence="4">The sequence shown here is derived from an EMBL/GenBank/DDBJ whole genome shotgun (WGS) entry which is preliminary data.</text>
</comment>
<evidence type="ECO:0000256" key="1">
    <source>
        <dbReference type="ARBA" id="ARBA00006763"/>
    </source>
</evidence>
<dbReference type="PROSITE" id="PS51462">
    <property type="entry name" value="NUDIX"/>
    <property type="match status" value="1"/>
</dbReference>
<dbReference type="InterPro" id="IPR015797">
    <property type="entry name" value="NUDIX_hydrolase-like_dom_sf"/>
</dbReference>
<dbReference type="SUPFAM" id="SSF102405">
    <property type="entry name" value="MCP/YpsA-like"/>
    <property type="match status" value="1"/>
</dbReference>
<dbReference type="PANTHER" id="PTHR31223">
    <property type="entry name" value="LOG FAMILY PROTEIN YJL055W"/>
    <property type="match status" value="1"/>
</dbReference>
<dbReference type="InterPro" id="IPR005269">
    <property type="entry name" value="LOG"/>
</dbReference>
<dbReference type="Gene3D" id="3.90.79.10">
    <property type="entry name" value="Nucleoside Triphosphate Pyrophosphohydrolase"/>
    <property type="match status" value="1"/>
</dbReference>
<organism evidence="4 5">
    <name type="scientific">Leucobacter iarius</name>
    <dbReference type="NCBI Taxonomy" id="333963"/>
    <lineage>
        <taxon>Bacteria</taxon>
        <taxon>Bacillati</taxon>
        <taxon>Actinomycetota</taxon>
        <taxon>Actinomycetes</taxon>
        <taxon>Micrococcales</taxon>
        <taxon>Microbacteriaceae</taxon>
        <taxon>Leucobacter</taxon>
    </lineage>
</organism>
<proteinExistence type="inferred from homology"/>
<dbReference type="PANTHER" id="PTHR31223:SF70">
    <property type="entry name" value="LOG FAMILY PROTEIN YJL055W"/>
    <property type="match status" value="1"/>
</dbReference>